<gene>
    <name evidence="1" type="ORF">BAU07_19210</name>
</gene>
<protein>
    <submittedName>
        <fullName evidence="1">Uncharacterized protein</fullName>
    </submittedName>
</protein>
<proteinExistence type="predicted"/>
<sequence length="146" mass="15557">MDMKNLIEKHGDRALPSATYDAPQFIVGQAQDEQGIPINFPLAGGGIVAGYKLLVAVTNKAAPQVEELTDLNLEPGSSLVTITTDMLAHAYYRTRTAARAFSMAQLNGVKNGNAFIVFSILDEGDNLVGISHRMPINLALSPSTTA</sequence>
<organism evidence="1 2">
    <name type="scientific">Bordetella flabilis</name>
    <dbReference type="NCBI Taxonomy" id="463014"/>
    <lineage>
        <taxon>Bacteria</taxon>
        <taxon>Pseudomonadati</taxon>
        <taxon>Pseudomonadota</taxon>
        <taxon>Betaproteobacteria</taxon>
        <taxon>Burkholderiales</taxon>
        <taxon>Alcaligenaceae</taxon>
        <taxon>Bordetella</taxon>
    </lineage>
</organism>
<evidence type="ECO:0000313" key="1">
    <source>
        <dbReference type="EMBL" id="ANN78964.1"/>
    </source>
</evidence>
<dbReference type="KEGG" id="bfz:BAU07_19210"/>
<keyword evidence="2" id="KW-1185">Reference proteome</keyword>
<dbReference type="RefSeq" id="WP_066661041.1">
    <property type="nucleotide sequence ID" value="NZ_CP016172.1"/>
</dbReference>
<accession>A0A193GI60</accession>
<dbReference type="Proteomes" id="UP000091926">
    <property type="component" value="Chromosome"/>
</dbReference>
<dbReference type="AlphaFoldDB" id="A0A193GI60"/>
<name>A0A193GI60_9BORD</name>
<evidence type="ECO:0000313" key="2">
    <source>
        <dbReference type="Proteomes" id="UP000091926"/>
    </source>
</evidence>
<reference evidence="1 2" key="1">
    <citation type="submission" date="2016-06" db="EMBL/GenBank/DDBJ databases">
        <title>Complete genome sequences of Bordetella bronchialis and Bordetella flabilis.</title>
        <authorList>
            <person name="LiPuma J.J."/>
            <person name="Spilker T."/>
        </authorList>
    </citation>
    <scope>NUCLEOTIDE SEQUENCE [LARGE SCALE GENOMIC DNA]</scope>
    <source>
        <strain evidence="1 2">AU10664</strain>
    </source>
</reference>
<dbReference type="EMBL" id="CP016172">
    <property type="protein sequence ID" value="ANN78964.1"/>
    <property type="molecule type" value="Genomic_DNA"/>
</dbReference>